<proteinExistence type="predicted"/>
<name>A0ABV8DBG2_9BURK</name>
<evidence type="ECO:0000313" key="2">
    <source>
        <dbReference type="Proteomes" id="UP001595693"/>
    </source>
</evidence>
<gene>
    <name evidence="1" type="ORF">ACFOW3_13680</name>
</gene>
<reference evidence="2" key="1">
    <citation type="journal article" date="2019" name="Int. J. Syst. Evol. Microbiol.">
        <title>The Global Catalogue of Microorganisms (GCM) 10K type strain sequencing project: providing services to taxonomists for standard genome sequencing and annotation.</title>
        <authorList>
            <consortium name="The Broad Institute Genomics Platform"/>
            <consortium name="The Broad Institute Genome Sequencing Center for Infectious Disease"/>
            <person name="Wu L."/>
            <person name="Ma J."/>
        </authorList>
    </citation>
    <scope>NUCLEOTIDE SEQUENCE [LARGE SCALE GENOMIC DNA]</scope>
    <source>
        <strain evidence="2">CCUG 2113</strain>
    </source>
</reference>
<sequence length="66" mass="7599">MAIDHSKLKAWALCWPEDPRPLLFDNEQTAEENRQWFAKNYKTTPQGTPRGEPFVLQLSVTASLPK</sequence>
<dbReference type="RefSeq" id="WP_156358662.1">
    <property type="nucleotide sequence ID" value="NZ_JAMXAX010000009.1"/>
</dbReference>
<protein>
    <submittedName>
        <fullName evidence="1">Uncharacterized protein</fullName>
    </submittedName>
</protein>
<comment type="caution">
    <text evidence="1">The sequence shown here is derived from an EMBL/GenBank/DDBJ whole genome shotgun (WGS) entry which is preliminary data.</text>
</comment>
<organism evidence="1 2">
    <name type="scientific">Acidovorax facilis</name>
    <dbReference type="NCBI Taxonomy" id="12917"/>
    <lineage>
        <taxon>Bacteria</taxon>
        <taxon>Pseudomonadati</taxon>
        <taxon>Pseudomonadota</taxon>
        <taxon>Betaproteobacteria</taxon>
        <taxon>Burkholderiales</taxon>
        <taxon>Comamonadaceae</taxon>
        <taxon>Acidovorax</taxon>
    </lineage>
</organism>
<dbReference type="EMBL" id="JBHSAJ010000037">
    <property type="protein sequence ID" value="MFC3935667.1"/>
    <property type="molecule type" value="Genomic_DNA"/>
</dbReference>
<accession>A0ABV8DBG2</accession>
<keyword evidence="2" id="KW-1185">Reference proteome</keyword>
<evidence type="ECO:0000313" key="1">
    <source>
        <dbReference type="EMBL" id="MFC3935667.1"/>
    </source>
</evidence>
<dbReference type="Proteomes" id="UP001595693">
    <property type="component" value="Unassembled WGS sequence"/>
</dbReference>